<dbReference type="STRING" id="1189621.A3SI_05352"/>
<accession>I5C7S1</accession>
<proteinExistence type="predicted"/>
<dbReference type="EMBL" id="AJYA01000011">
    <property type="protein sequence ID" value="EIM77873.1"/>
    <property type="molecule type" value="Genomic_DNA"/>
</dbReference>
<dbReference type="InterPro" id="IPR015943">
    <property type="entry name" value="WD40/YVTN_repeat-like_dom_sf"/>
</dbReference>
<keyword evidence="2" id="KW-1185">Reference proteome</keyword>
<gene>
    <name evidence="1" type="ORF">A3SI_05352</name>
</gene>
<dbReference type="AlphaFoldDB" id="I5C7S1"/>
<evidence type="ECO:0000313" key="1">
    <source>
        <dbReference type="EMBL" id="EIM77873.1"/>
    </source>
</evidence>
<reference evidence="1 2" key="1">
    <citation type="submission" date="2012-05" db="EMBL/GenBank/DDBJ databases">
        <title>Genome sequence of Nitritalea halalkaliphila LW7.</title>
        <authorList>
            <person name="Jangir P.K."/>
            <person name="Singh A."/>
            <person name="Shivaji S."/>
            <person name="Sharma R."/>
        </authorList>
    </citation>
    <scope>NUCLEOTIDE SEQUENCE [LARGE SCALE GENOMIC DNA]</scope>
    <source>
        <strain evidence="1 2">LW7</strain>
    </source>
</reference>
<sequence>MESGDLYVTAGDNLWGRLFFPEPIADMRRVGEQLFLRSAQAVFRLGHENLTFEEISRTELPVLDFWPLGQGGLVLLLPDRLEFQGAPLSLPDGISSTGTTAFHAAGATFMSSIGERDDLLLAGKWRPIQGEVSAFPDLIGVAASGKERLAGSAEGVLVLEIDADGRLRGSRPFSSGTRTGLAAIPAEKGWPVFQELATPTRLQVRTPGESELRALQIPGLTPLLRTALLGEAGPWFFLEAAGAAFTRFRIYYPETGQSTLISGGNLGIGMLMDFCLDDEGTLWLLGQNGIRGLERAFALRATETPSWQSPSLQGRPLLEGTPLSSLRALPDGSLWVGTQDAGLFAFEPRFSGLRQQWRQEDSPLISNAIRRLSFEPFSGELFIQGSGHLSSLNTPATRSISPMENLRIYPNPIRPEAGERLTIEGLESESQVLISTLSGRVIFRAEARGGRIVWAPKDSTGEALQVGVYLIFARSAAGTERLIGKFTVN</sequence>
<comment type="caution">
    <text evidence="1">The sequence shown here is derived from an EMBL/GenBank/DDBJ whole genome shotgun (WGS) entry which is preliminary data.</text>
</comment>
<evidence type="ECO:0000313" key="2">
    <source>
        <dbReference type="Proteomes" id="UP000005551"/>
    </source>
</evidence>
<dbReference type="OrthoDB" id="9806995at2"/>
<dbReference type="Gene3D" id="2.130.10.10">
    <property type="entry name" value="YVTN repeat-like/Quinoprotein amine dehydrogenase"/>
    <property type="match status" value="1"/>
</dbReference>
<organism evidence="1 2">
    <name type="scientific">Nitritalea halalkaliphila LW7</name>
    <dbReference type="NCBI Taxonomy" id="1189621"/>
    <lineage>
        <taxon>Bacteria</taxon>
        <taxon>Pseudomonadati</taxon>
        <taxon>Bacteroidota</taxon>
        <taxon>Cytophagia</taxon>
        <taxon>Cytophagales</taxon>
        <taxon>Cyclobacteriaceae</taxon>
        <taxon>Nitritalea</taxon>
    </lineage>
</organism>
<name>I5C7S1_9BACT</name>
<protein>
    <submittedName>
        <fullName evidence="1">Uncharacterized protein</fullName>
    </submittedName>
</protein>
<dbReference type="Proteomes" id="UP000005551">
    <property type="component" value="Unassembled WGS sequence"/>
</dbReference>